<dbReference type="EMBL" id="LNZA01000008">
    <property type="protein sequence ID" value="KTD71260.1"/>
    <property type="molecule type" value="Genomic_DNA"/>
</dbReference>
<name>A0A0W0ZPW0_9GAMM</name>
<dbReference type="PATRIC" id="fig|40335.7.peg.2799"/>
<reference evidence="1 2" key="1">
    <citation type="submission" date="2015-11" db="EMBL/GenBank/DDBJ databases">
        <title>Genomic analysis of 38 Legionella species identifies large and diverse effector repertoires.</title>
        <authorList>
            <person name="Burstein D."/>
            <person name="Amaro F."/>
            <person name="Zusman T."/>
            <person name="Lifshitz Z."/>
            <person name="Cohen O."/>
            <person name="Gilbert J.A."/>
            <person name="Pupko T."/>
            <person name="Shuman H.A."/>
            <person name="Segal G."/>
        </authorList>
    </citation>
    <scope>NUCLEOTIDE SEQUENCE [LARGE SCALE GENOMIC DNA]</scope>
    <source>
        <strain evidence="1 2">ATCC 49180</strain>
    </source>
</reference>
<sequence>MHVQELLHGILSKVLPHIHIKRIKALVNAVNSLLHGKKLSLTQLGRTMRGSAKERHCIRKMDRLLGNEKLHTEMDDYYKTLSDYYLSTLRRPILNVDWACVNKKKGLYILRASLALKGRGLVIYQKTYPLTLENSPKAHLDFLI</sequence>
<accession>A0A0W0ZPW0</accession>
<comment type="caution">
    <text evidence="1">The sequence shown here is derived from an EMBL/GenBank/DDBJ whole genome shotgun (WGS) entry which is preliminary data.</text>
</comment>
<keyword evidence="2" id="KW-1185">Reference proteome</keyword>
<proteinExistence type="predicted"/>
<dbReference type="PANTHER" id="PTHR35404:SF8">
    <property type="entry name" value="TRANSPOSASE OF TN10"/>
    <property type="match status" value="1"/>
</dbReference>
<gene>
    <name evidence="1" type="primary">tnpR_1</name>
    <name evidence="1" type="ORF">Ltuc_2619</name>
</gene>
<dbReference type="AlphaFoldDB" id="A0A0W0ZPW0"/>
<dbReference type="Proteomes" id="UP000054693">
    <property type="component" value="Unassembled WGS sequence"/>
</dbReference>
<evidence type="ECO:0000313" key="2">
    <source>
        <dbReference type="Proteomes" id="UP000054693"/>
    </source>
</evidence>
<dbReference type="STRING" id="40335.Ltuc_2619"/>
<protein>
    <submittedName>
        <fullName evidence="1">Transposase</fullName>
    </submittedName>
</protein>
<dbReference type="OrthoDB" id="6140187at2"/>
<organism evidence="1 2">
    <name type="scientific">Legionella tucsonensis</name>
    <dbReference type="NCBI Taxonomy" id="40335"/>
    <lineage>
        <taxon>Bacteria</taxon>
        <taxon>Pseudomonadati</taxon>
        <taxon>Pseudomonadota</taxon>
        <taxon>Gammaproteobacteria</taxon>
        <taxon>Legionellales</taxon>
        <taxon>Legionellaceae</taxon>
        <taxon>Legionella</taxon>
    </lineage>
</organism>
<dbReference type="PANTHER" id="PTHR35404">
    <property type="entry name" value="TRANSPOSASE OF TN10"/>
    <property type="match status" value="1"/>
</dbReference>
<dbReference type="RefSeq" id="WP_058521827.1">
    <property type="nucleotide sequence ID" value="NZ_CAAAIP010000002.1"/>
</dbReference>
<evidence type="ECO:0000313" key="1">
    <source>
        <dbReference type="EMBL" id="KTD71260.1"/>
    </source>
</evidence>